<evidence type="ECO:0000256" key="1">
    <source>
        <dbReference type="PIRSR" id="PIRSR600246-1"/>
    </source>
</evidence>
<feature type="region of interest" description="Disordered" evidence="3">
    <location>
        <begin position="671"/>
        <end position="704"/>
    </location>
</feature>
<dbReference type="GO" id="GO:0051604">
    <property type="term" value="P:protein maturation"/>
    <property type="evidence" value="ECO:0007669"/>
    <property type="project" value="TreeGrafter"/>
</dbReference>
<evidence type="ECO:0000256" key="2">
    <source>
        <dbReference type="PIRSR" id="PIRSR600246-3"/>
    </source>
</evidence>
<reference evidence="5 6" key="1">
    <citation type="submission" date="2018-10" db="EMBL/GenBank/DDBJ databases">
        <title>Fifty Aureobasidium pullulans genomes reveal a recombining polyextremotolerant generalist.</title>
        <authorList>
            <person name="Gostincar C."/>
            <person name="Turk M."/>
            <person name="Zajc J."/>
            <person name="Gunde-Cimerman N."/>
        </authorList>
    </citation>
    <scope>NUCLEOTIDE SEQUENCE [LARGE SCALE GENOMIC DNA]</scope>
    <source>
        <strain evidence="5 6">EXF-3844</strain>
    </source>
</reference>
<organism evidence="5 6">
    <name type="scientific">Aureobasidium pullulans</name>
    <name type="common">Black yeast</name>
    <name type="synonym">Pullularia pullulans</name>
    <dbReference type="NCBI Taxonomy" id="5580"/>
    <lineage>
        <taxon>Eukaryota</taxon>
        <taxon>Fungi</taxon>
        <taxon>Dikarya</taxon>
        <taxon>Ascomycota</taxon>
        <taxon>Pezizomycotina</taxon>
        <taxon>Dothideomycetes</taxon>
        <taxon>Dothideomycetidae</taxon>
        <taxon>Dothideales</taxon>
        <taxon>Saccotheciaceae</taxon>
        <taxon>Aureobasidium</taxon>
    </lineage>
</organism>
<feature type="chain" id="PRO_5020768066" evidence="4">
    <location>
        <begin position="21"/>
        <end position="704"/>
    </location>
</feature>
<sequence length="704" mass="74462">MIHNVIALASVVLLQHAVHGRTGLTKNGKSDPHPSPPPPPAEPPSKHAPLFTPSDLLSKATPVTSPAPPRQLTNDMLHSRIHKIQKIGAHQPCIFVHAGAGYHSVQNEKAHLKACEDACKAAMAILRTGGTAVDAVEICIKVLEDREITNSGYGSNLAIDGVVECDATVVDHHGRSGAVGAVSQIKNPISLARVLLDRSTHLLSLRRVPPNLLVGQGAIEFAASADMPILPYDALVSPAAKDRWKKWKADLNTVEEKSRRSSASQTKLSSSANATPSSQYLTFDPEHRVREQMRRAHTRALEAGVWNEAQPITPLPSSDSLALPPPVSRVSYNGMPANNRNMNGLPDPSPMIYTDPYGPPGPRYIFGNAPMTNGGYGNAPMANSGRRLNDGHYSGANFSFADTMDIDDVQGLSGGIYGSRYSDRHDGSSADSELELESSSASSESLQLPSITPSPELEPMPESLLPALEAIDVELPESDEAMESPSTDHSATLSPESNHPPPPLPPTPHIDKEDYITDTVGAVAIDSYGNIACGASSGGIGMKHRGRVGPAALVGVGSAVIPVDIDDKDRNCVAAVTSGTGEHMATTMASTVVAERLFSNVKKTKTGIVQTDESDAIKSFIENDFLGHPSVKHSHSAGAIGILAVKRTRDGIYLHFAHNTDSFALASMHGGEQKPVGTMSRSAGNGSIAQGGRAVRLKPGKKST</sequence>
<dbReference type="InterPro" id="IPR037464">
    <property type="entry name" value="Taspase1"/>
</dbReference>
<dbReference type="AlphaFoldDB" id="A0A4S9V654"/>
<keyword evidence="4" id="KW-0732">Signal</keyword>
<protein>
    <submittedName>
        <fullName evidence="5">N-terminal nucleophile aminohydrolase</fullName>
    </submittedName>
</protein>
<feature type="compositionally biased region" description="Basic residues" evidence="3">
    <location>
        <begin position="695"/>
        <end position="704"/>
    </location>
</feature>
<feature type="compositionally biased region" description="Low complexity" evidence="3">
    <location>
        <begin position="261"/>
        <end position="272"/>
    </location>
</feature>
<dbReference type="PANTHER" id="PTHR10188">
    <property type="entry name" value="L-ASPARAGINASE"/>
    <property type="match status" value="1"/>
</dbReference>
<dbReference type="PANTHER" id="PTHR10188:SF8">
    <property type="entry name" value="THREONINE ASPARTASE 1"/>
    <property type="match status" value="1"/>
</dbReference>
<evidence type="ECO:0000313" key="6">
    <source>
        <dbReference type="Proteomes" id="UP000310121"/>
    </source>
</evidence>
<evidence type="ECO:0000313" key="5">
    <source>
        <dbReference type="EMBL" id="THZ47063.1"/>
    </source>
</evidence>
<gene>
    <name evidence="5" type="ORF">D6C90_04101</name>
</gene>
<dbReference type="GO" id="GO:0004298">
    <property type="term" value="F:threonine-type endopeptidase activity"/>
    <property type="evidence" value="ECO:0007669"/>
    <property type="project" value="InterPro"/>
</dbReference>
<dbReference type="Gene3D" id="3.60.20.30">
    <property type="entry name" value="(Glycosyl)asparaginase"/>
    <property type="match status" value="1"/>
</dbReference>
<dbReference type="InterPro" id="IPR029055">
    <property type="entry name" value="Ntn_hydrolases_N"/>
</dbReference>
<name>A0A4S9V654_AURPU</name>
<feature type="region of interest" description="Disordered" evidence="3">
    <location>
        <begin position="479"/>
        <end position="512"/>
    </location>
</feature>
<dbReference type="Pfam" id="PF01112">
    <property type="entry name" value="Asparaginase_2"/>
    <property type="match status" value="2"/>
</dbReference>
<dbReference type="GO" id="GO:0005737">
    <property type="term" value="C:cytoplasm"/>
    <property type="evidence" value="ECO:0007669"/>
    <property type="project" value="TreeGrafter"/>
</dbReference>
<comment type="caution">
    <text evidence="5">The sequence shown here is derived from an EMBL/GenBank/DDBJ whole genome shotgun (WGS) entry which is preliminary data.</text>
</comment>
<feature type="compositionally biased region" description="Low complexity" evidence="3">
    <location>
        <begin position="437"/>
        <end position="460"/>
    </location>
</feature>
<evidence type="ECO:0000256" key="4">
    <source>
        <dbReference type="SAM" id="SignalP"/>
    </source>
</evidence>
<dbReference type="Proteomes" id="UP000310121">
    <property type="component" value="Unassembled WGS sequence"/>
</dbReference>
<accession>A0A4S9V654</accession>
<feature type="compositionally biased region" description="Pro residues" evidence="3">
    <location>
        <begin position="33"/>
        <end position="43"/>
    </location>
</feature>
<feature type="active site" description="Nucleophile" evidence="1">
    <location>
        <position position="519"/>
    </location>
</feature>
<feature type="region of interest" description="Disordered" evidence="3">
    <location>
        <begin position="253"/>
        <end position="279"/>
    </location>
</feature>
<keyword evidence="5" id="KW-0378">Hydrolase</keyword>
<dbReference type="EMBL" id="QZBN01000309">
    <property type="protein sequence ID" value="THZ47063.1"/>
    <property type="molecule type" value="Genomic_DNA"/>
</dbReference>
<dbReference type="SUPFAM" id="SSF56235">
    <property type="entry name" value="N-terminal nucleophile aminohydrolases (Ntn hydrolases)"/>
    <property type="match status" value="1"/>
</dbReference>
<dbReference type="CDD" id="cd04514">
    <property type="entry name" value="Taspase1_like"/>
    <property type="match status" value="2"/>
</dbReference>
<feature type="signal peptide" evidence="4">
    <location>
        <begin position="1"/>
        <end position="20"/>
    </location>
</feature>
<feature type="region of interest" description="Disordered" evidence="3">
    <location>
        <begin position="22"/>
        <end position="73"/>
    </location>
</feature>
<evidence type="ECO:0000256" key="3">
    <source>
        <dbReference type="SAM" id="MobiDB-lite"/>
    </source>
</evidence>
<feature type="compositionally biased region" description="Polar residues" evidence="3">
    <location>
        <begin position="679"/>
        <end position="688"/>
    </location>
</feature>
<feature type="compositionally biased region" description="Pro residues" evidence="3">
    <location>
        <begin position="498"/>
        <end position="508"/>
    </location>
</feature>
<dbReference type="FunFam" id="3.60.20.30:FF:000007">
    <property type="entry name" value="Similar to threonine aspartase"/>
    <property type="match status" value="1"/>
</dbReference>
<dbReference type="InterPro" id="IPR000246">
    <property type="entry name" value="Peptidase_T2"/>
</dbReference>
<feature type="site" description="Cleavage; by autolysis" evidence="2">
    <location>
        <begin position="518"/>
        <end position="519"/>
    </location>
</feature>
<proteinExistence type="predicted"/>
<feature type="region of interest" description="Disordered" evidence="3">
    <location>
        <begin position="423"/>
        <end position="460"/>
    </location>
</feature>